<keyword evidence="2" id="KW-1185">Reference proteome</keyword>
<evidence type="ECO:0000313" key="1">
    <source>
        <dbReference type="EMBL" id="WGT46288.1"/>
    </source>
</evidence>
<name>A0ABY8PV23_9ACTN</name>
<accession>A0ABY8PV23</accession>
<protein>
    <submittedName>
        <fullName evidence="1">Type IV toxin-antitoxin system AbiEi family antitoxin</fullName>
    </submittedName>
</protein>
<dbReference type="Proteomes" id="UP001244136">
    <property type="component" value="Chromosome"/>
</dbReference>
<dbReference type="Pfam" id="PF09952">
    <property type="entry name" value="AbiEi_2"/>
    <property type="match status" value="1"/>
</dbReference>
<organism evidence="1 2">
    <name type="scientific">Tessaracoccus lacteus</name>
    <dbReference type="NCBI Taxonomy" id="3041766"/>
    <lineage>
        <taxon>Bacteria</taxon>
        <taxon>Bacillati</taxon>
        <taxon>Actinomycetota</taxon>
        <taxon>Actinomycetes</taxon>
        <taxon>Propionibacteriales</taxon>
        <taxon>Propionibacteriaceae</taxon>
        <taxon>Tessaracoccus</taxon>
    </lineage>
</organism>
<dbReference type="RefSeq" id="WP_281144095.1">
    <property type="nucleotide sequence ID" value="NZ_CP123967.1"/>
</dbReference>
<dbReference type="EMBL" id="CP123967">
    <property type="protein sequence ID" value="WGT46288.1"/>
    <property type="molecule type" value="Genomic_DNA"/>
</dbReference>
<dbReference type="InterPro" id="IPR019238">
    <property type="entry name" value="AbiEi_2"/>
</dbReference>
<evidence type="ECO:0000313" key="2">
    <source>
        <dbReference type="Proteomes" id="UP001244136"/>
    </source>
</evidence>
<reference evidence="1 2" key="1">
    <citation type="journal article" date="2008" name="Int. J. Syst. Evol. Microbiol.">
        <title>Tessaracoccus flavescens sp. nov., isolated from marine sediment.</title>
        <authorList>
            <person name="Lee D.W."/>
            <person name="Lee S.D."/>
        </authorList>
    </citation>
    <scope>NUCLEOTIDE SEQUENCE [LARGE SCALE GENOMIC DNA]</scope>
    <source>
        <strain evidence="1 2">T21</strain>
    </source>
</reference>
<sequence>MDLLNASGDQLARDVQRGLVRAGLRDVTALSVDPKAGRRLILRRGPHLYRMEVRPAVGLTEVPSAEPGWITLVVDNRFDDTRARQLTDMGVSFLDDRGNVHLALDGATVALTAGRTEAPVAAPAGPAGQRGADTLALNRASHRVAFALLCRPTLAGGPIRELAAAAKVSVGTVHNTLAQLASAGFLLDGDLHDTGRLLDTWAEAYQRLTVRSLSDRALYAPDGNWPGALAQEPQDMLLGGAAAAALLDDHFRATDGLVYTAELGPAVTRLRLTTAVTAFPVEVRQRFWGDGLPSPRADLTPSILIYGDLLRDNDARSVEMAARLRSSDAHLRTLDR</sequence>
<gene>
    <name evidence="1" type="ORF">QH948_08970</name>
</gene>
<proteinExistence type="predicted"/>